<dbReference type="GO" id="GO:0016747">
    <property type="term" value="F:acyltransferase activity, transferring groups other than amino-acyl groups"/>
    <property type="evidence" value="ECO:0007669"/>
    <property type="project" value="TreeGrafter"/>
</dbReference>
<dbReference type="PANTHER" id="PTHR48098">
    <property type="entry name" value="ENTEROCHELIN ESTERASE-RELATED"/>
    <property type="match status" value="1"/>
</dbReference>
<reference evidence="4 5" key="1">
    <citation type="submission" date="2016-06" db="EMBL/GenBank/DDBJ databases">
        <authorList>
            <person name="Kjaerup R.B."/>
            <person name="Dalgaard T.S."/>
            <person name="Juul-Madsen H.R."/>
        </authorList>
    </citation>
    <scope>NUCLEOTIDE SEQUENCE [LARGE SCALE GENOMIC DNA]</scope>
    <source>
        <strain evidence="4 5">1245752.6</strain>
    </source>
</reference>
<comment type="caution">
    <text evidence="4">The sequence shown here is derived from an EMBL/GenBank/DDBJ whole genome shotgun (WGS) entry which is preliminary data.</text>
</comment>
<organism evidence="4 5">
    <name type="scientific">Mycobacterium gordonae</name>
    <dbReference type="NCBI Taxonomy" id="1778"/>
    <lineage>
        <taxon>Bacteria</taxon>
        <taxon>Bacillati</taxon>
        <taxon>Actinomycetota</taxon>
        <taxon>Actinomycetes</taxon>
        <taxon>Mycobacteriales</taxon>
        <taxon>Mycobacteriaceae</taxon>
        <taxon>Mycobacterium</taxon>
    </lineage>
</organism>
<dbReference type="Pfam" id="PF00756">
    <property type="entry name" value="Esterase"/>
    <property type="match status" value="1"/>
</dbReference>
<dbReference type="GO" id="GO:0005576">
    <property type="term" value="C:extracellular region"/>
    <property type="evidence" value="ECO:0007669"/>
    <property type="project" value="UniProtKB-SubCell"/>
</dbReference>
<gene>
    <name evidence="4" type="ORF">A9W98_31580</name>
</gene>
<dbReference type="InterPro" id="IPR050583">
    <property type="entry name" value="Mycobacterial_A85_antigen"/>
</dbReference>
<dbReference type="InterPro" id="IPR029058">
    <property type="entry name" value="AB_hydrolase_fold"/>
</dbReference>
<feature type="transmembrane region" description="Helical" evidence="3">
    <location>
        <begin position="110"/>
        <end position="130"/>
    </location>
</feature>
<comment type="subcellular location">
    <subcellularLocation>
        <location evidence="1">Secreted</location>
    </subcellularLocation>
</comment>
<dbReference type="RefSeq" id="WP_065136422.1">
    <property type="nucleotide sequence ID" value="NZ_MAEM01000465.1"/>
</dbReference>
<dbReference type="SUPFAM" id="SSF53474">
    <property type="entry name" value="alpha/beta-Hydrolases"/>
    <property type="match status" value="1"/>
</dbReference>
<proteinExistence type="predicted"/>
<dbReference type="Gene3D" id="3.40.50.1820">
    <property type="entry name" value="alpha/beta hydrolase"/>
    <property type="match status" value="1"/>
</dbReference>
<evidence type="ECO:0000313" key="4">
    <source>
        <dbReference type="EMBL" id="OBR99186.1"/>
    </source>
</evidence>
<dbReference type="InterPro" id="IPR000801">
    <property type="entry name" value="Esterase-like"/>
</dbReference>
<keyword evidence="3" id="KW-1133">Transmembrane helix</keyword>
<evidence type="ECO:0000313" key="5">
    <source>
        <dbReference type="Proteomes" id="UP000093757"/>
    </source>
</evidence>
<keyword evidence="3" id="KW-0472">Membrane</keyword>
<name>A0A1A6B9Z9_MYCGO</name>
<keyword evidence="3" id="KW-0812">Transmembrane</keyword>
<dbReference type="EMBL" id="MAEM01000465">
    <property type="protein sequence ID" value="OBR99186.1"/>
    <property type="molecule type" value="Genomic_DNA"/>
</dbReference>
<dbReference type="OrthoDB" id="3723842at2"/>
<feature type="transmembrane region" description="Helical" evidence="3">
    <location>
        <begin position="77"/>
        <end position="98"/>
    </location>
</feature>
<sequence>MLNWSLFSGVLPVALRIAAIGLAGLLLAQVVGARRSGRAKAVLLASCVLVAVATAATVVYLVRNVWKLFPDRLQPAIYIWASAAVFAMVIVIAGVLFAPSGRRRAGAGMVSAAVVVAACVNEINMMFGAYPTLADALEMRRFDYIAISDVATRPRLLADVSPVAAHWLPPPGLPSGGKLSWAPIPALVSGFSARNAQLYLPPAYFADPRPQLPVLILVPGQPGRPQDWLAGGRLVQTMDAFANANRGLAPVVVVVDGTGSPFRNPLCTDSRLGNAATYLARDVPAWIRANLTVDTEPRAWAIGGASYGGTCALQMATNYPEVYPTFLDIAGGGEPTLGDRARTVAEAFGGDQAAFRRINPLELLRDHRYPASAGAIVIGVDDRETKSEVRRVYDAATSAGMNTTYLEVPGGHDWRAFSAAFARELAWLGHPMGLTP</sequence>
<dbReference type="PANTHER" id="PTHR48098:SF1">
    <property type="entry name" value="DIACYLGLYCEROL ACYLTRANSFERASE_MYCOLYLTRANSFERASE AG85A"/>
    <property type="match status" value="1"/>
</dbReference>
<evidence type="ECO:0000256" key="2">
    <source>
        <dbReference type="ARBA" id="ARBA00022525"/>
    </source>
</evidence>
<feature type="transmembrane region" description="Helical" evidence="3">
    <location>
        <begin position="42"/>
        <end position="62"/>
    </location>
</feature>
<feature type="transmembrane region" description="Helical" evidence="3">
    <location>
        <begin position="6"/>
        <end position="30"/>
    </location>
</feature>
<evidence type="ECO:0000256" key="1">
    <source>
        <dbReference type="ARBA" id="ARBA00004613"/>
    </source>
</evidence>
<protein>
    <recommendedName>
        <fullName evidence="6">Esterase</fullName>
    </recommendedName>
</protein>
<evidence type="ECO:0008006" key="6">
    <source>
        <dbReference type="Google" id="ProtNLM"/>
    </source>
</evidence>
<dbReference type="Proteomes" id="UP000093757">
    <property type="component" value="Unassembled WGS sequence"/>
</dbReference>
<evidence type="ECO:0000256" key="3">
    <source>
        <dbReference type="SAM" id="Phobius"/>
    </source>
</evidence>
<keyword evidence="2" id="KW-0964">Secreted</keyword>
<accession>A0A1A6B9Z9</accession>
<dbReference type="AlphaFoldDB" id="A0A1A6B9Z9"/>